<proteinExistence type="predicted"/>
<dbReference type="Pfam" id="PF22818">
    <property type="entry name" value="ApeI-like"/>
    <property type="match status" value="1"/>
</dbReference>
<keyword evidence="3" id="KW-1185">Reference proteome</keyword>
<dbReference type="RefSeq" id="WP_311684487.1">
    <property type="nucleotide sequence ID" value="NZ_JAVRHM010000010.1"/>
</dbReference>
<evidence type="ECO:0000313" key="3">
    <source>
        <dbReference type="Proteomes" id="UP001261624"/>
    </source>
</evidence>
<dbReference type="Gene3D" id="3.10.129.10">
    <property type="entry name" value="Hotdog Thioesterase"/>
    <property type="match status" value="1"/>
</dbReference>
<name>A0ABU3E2T1_9FLAO</name>
<comment type="caution">
    <text evidence="2">The sequence shown here is derived from an EMBL/GenBank/DDBJ whole genome shotgun (WGS) entry which is preliminary data.</text>
</comment>
<protein>
    <submittedName>
        <fullName evidence="2">Hydroxymyristoyl-ACP dehydratase</fullName>
    </submittedName>
</protein>
<dbReference type="InterPro" id="IPR054545">
    <property type="entry name" value="ApeI-like"/>
</dbReference>
<dbReference type="EMBL" id="JAVRHM010000010">
    <property type="protein sequence ID" value="MDT0690208.1"/>
    <property type="molecule type" value="Genomic_DNA"/>
</dbReference>
<dbReference type="Proteomes" id="UP001261624">
    <property type="component" value="Unassembled WGS sequence"/>
</dbReference>
<evidence type="ECO:0000313" key="2">
    <source>
        <dbReference type="EMBL" id="MDT0690208.1"/>
    </source>
</evidence>
<reference evidence="2 3" key="1">
    <citation type="submission" date="2023-09" db="EMBL/GenBank/DDBJ databases">
        <authorList>
            <person name="Rey-Velasco X."/>
        </authorList>
    </citation>
    <scope>NUCLEOTIDE SEQUENCE [LARGE SCALE GENOMIC DNA]</scope>
    <source>
        <strain evidence="2 3">F188</strain>
    </source>
</reference>
<dbReference type="InterPro" id="IPR029069">
    <property type="entry name" value="HotDog_dom_sf"/>
</dbReference>
<organism evidence="2 3">
    <name type="scientific">Autumnicola patrickiae</name>
    <dbReference type="NCBI Taxonomy" id="3075591"/>
    <lineage>
        <taxon>Bacteria</taxon>
        <taxon>Pseudomonadati</taxon>
        <taxon>Bacteroidota</taxon>
        <taxon>Flavobacteriia</taxon>
        <taxon>Flavobacteriales</taxon>
        <taxon>Flavobacteriaceae</taxon>
        <taxon>Autumnicola</taxon>
    </lineage>
</organism>
<evidence type="ECO:0000259" key="1">
    <source>
        <dbReference type="Pfam" id="PF22818"/>
    </source>
</evidence>
<dbReference type="SUPFAM" id="SSF54637">
    <property type="entry name" value="Thioesterase/thiol ester dehydrase-isomerase"/>
    <property type="match status" value="1"/>
</dbReference>
<feature type="domain" description="ApeI dehydratase-like" evidence="1">
    <location>
        <begin position="13"/>
        <end position="89"/>
    </location>
</feature>
<accession>A0ABU3E2T1</accession>
<gene>
    <name evidence="2" type="ORF">RM549_10455</name>
</gene>
<sequence>MLLKEFYSVINTREENGHFVTEIKIRKDHELYKGHFPDRPVTPGVILMQMFKEELERQTGRTLQFSNASNVKFSAVVDPNIDNVLVLESKIEVSGDVVNLKGIARNNGCAALKINATYNSI</sequence>